<feature type="compositionally biased region" description="Polar residues" evidence="1">
    <location>
        <begin position="822"/>
        <end position="838"/>
    </location>
</feature>
<evidence type="ECO:0000313" key="3">
    <source>
        <dbReference type="EMBL" id="KHN76601.1"/>
    </source>
</evidence>
<feature type="compositionally biased region" description="Pro residues" evidence="1">
    <location>
        <begin position="70"/>
        <end position="97"/>
    </location>
</feature>
<dbReference type="InterPro" id="IPR003124">
    <property type="entry name" value="WH2_dom"/>
</dbReference>
<feature type="compositionally biased region" description="Polar residues" evidence="1">
    <location>
        <begin position="683"/>
        <end position="695"/>
    </location>
</feature>
<feature type="compositionally biased region" description="Polar residues" evidence="1">
    <location>
        <begin position="469"/>
        <end position="481"/>
    </location>
</feature>
<sequence length="1111" mass="119713">MPLYINAAPAKKAIRFDDATRMPARQLLTEIRQGCRLRPTKTVDKSKPIILVEGESLSPLLSQRRDPSPSTTPLPPLPAVDVPPQPPPAGVPPPPPTVKKQPLKPVTNPALLKLGGKTEVNRDELMKAIRGGVRLRKVVTNDKSAPVIEEYEGVTRSRSSRGSSPSCNEYQSDDAYESAQSSLSPLSTSPDSRGYRSEMGTLQQNHLQRCEESGTVTARPGFAVRSAPFNDEPHYAVPTVALPPPPPPPPPPVWAPQSNTTVNGAPKLQNIHNGNEVMASGSEMAVDGTLQKPKKADEHYTSPIPTREMIEAEIPAGCAANRIKFLNSIQSRAQSESPVRQLSRPTIQRKLQSDNFQAPQQSQQTTGTTSAGSSNGAAGSLGRTLTNRSLNDVNSIKKMAQRFDNKIANDETNMNKSNGVYQRPLHMSVSNGNFQTISTDSPAKIMSPTDGTQRAIPGKWMPPPRSLIANKQQPSQNNQDGKTYKPAARQFSLPKTAVEETSLSNVGSVPPKLATNRTVSQRWPPEQPSVEKTTSTAPKLSIINSEQTRNRMNDCGRLSDGERQPRASQEGGVAFLKSQLAQTGNDSQCVAASVQKSTSPLQRPSSPSTARSSSPIRRVAFPARFASSQAHPASVAARRSSFERTSSPVPFTAENSMTRRAATPTLRSQSPAVRNASPVSRYATAQTGESNPPTAQYAQVHQVAPAPHTAQNSPVQRMYASTHGASVADTVASSEPSSICVEPTAATFLSANTSVATGGQVSPHSTDLSILPPTATAPVAAISRNVDSIYATPIEINTNELPPPVPTTEPPIEHQIPVQLSSSVSTHSLGQSSESSAKIGTGPYRYMRQNNSGASSGSVYSIPSSASLMSPTNTTQSNVSTTELNVSFEHSPNSVSSVSPSTSGTSASSSQRSLNHGFENRNDPIDTRQAPVGASDDEHRSEDAANEPVYSLPTPRTMFSQNCSTSPSNEQSQKIAVERQWLPVSNSQLNPQKESLKAQRIDSKTYSIPINAPWYKPEIGKADPANADIAHYAGSRSNDPLSHQGVGRAHRIIIGANDPIQEQRFENENPESLRNSFKFTIDLESDEPLRIVQRRLQQIIEEAFFEYSFPK</sequence>
<dbReference type="PROSITE" id="PS51082">
    <property type="entry name" value="WH2"/>
    <property type="match status" value="2"/>
</dbReference>
<evidence type="ECO:0000259" key="2">
    <source>
        <dbReference type="PROSITE" id="PS51082"/>
    </source>
</evidence>
<feature type="compositionally biased region" description="Polar residues" evidence="1">
    <location>
        <begin position="587"/>
        <end position="602"/>
    </location>
</feature>
<dbReference type="Proteomes" id="UP000031036">
    <property type="component" value="Unassembled WGS sequence"/>
</dbReference>
<feature type="domain" description="WH2" evidence="2">
    <location>
        <begin position="23"/>
        <end position="40"/>
    </location>
</feature>
<feature type="compositionally biased region" description="Basic and acidic residues" evidence="1">
    <location>
        <begin position="548"/>
        <end position="565"/>
    </location>
</feature>
<feature type="compositionally biased region" description="Pro residues" evidence="1">
    <location>
        <begin position="241"/>
        <end position="254"/>
    </location>
</feature>
<feature type="compositionally biased region" description="Low complexity" evidence="1">
    <location>
        <begin position="887"/>
        <end position="913"/>
    </location>
</feature>
<name>A0A0B2UZW4_TOXCA</name>
<feature type="domain" description="WH2" evidence="2">
    <location>
        <begin position="121"/>
        <end position="138"/>
    </location>
</feature>
<dbReference type="GO" id="GO:0003779">
    <property type="term" value="F:actin binding"/>
    <property type="evidence" value="ECO:0007669"/>
    <property type="project" value="InterPro"/>
</dbReference>
<feature type="compositionally biased region" description="Low complexity" evidence="1">
    <location>
        <begin position="178"/>
        <end position="192"/>
    </location>
</feature>
<dbReference type="SMART" id="SM00246">
    <property type="entry name" value="WH2"/>
    <property type="match status" value="2"/>
</dbReference>
<evidence type="ECO:0000313" key="4">
    <source>
        <dbReference type="Proteomes" id="UP000031036"/>
    </source>
</evidence>
<dbReference type="STRING" id="6265.A0A0B2UZW4"/>
<feature type="region of interest" description="Disordered" evidence="1">
    <location>
        <begin position="464"/>
        <end position="570"/>
    </location>
</feature>
<feature type="compositionally biased region" description="Polar residues" evidence="1">
    <location>
        <begin position="957"/>
        <end position="974"/>
    </location>
</feature>
<feature type="region of interest" description="Disordered" evidence="1">
    <location>
        <begin position="352"/>
        <end position="386"/>
    </location>
</feature>
<feature type="compositionally biased region" description="Polar residues" evidence="1">
    <location>
        <begin position="643"/>
        <end position="658"/>
    </location>
</feature>
<dbReference type="AlphaFoldDB" id="A0A0B2UZW4"/>
<feature type="region of interest" description="Disordered" evidence="1">
    <location>
        <begin position="150"/>
        <end position="259"/>
    </location>
</feature>
<organism evidence="3 4">
    <name type="scientific">Toxocara canis</name>
    <name type="common">Canine roundworm</name>
    <dbReference type="NCBI Taxonomy" id="6265"/>
    <lineage>
        <taxon>Eukaryota</taxon>
        <taxon>Metazoa</taxon>
        <taxon>Ecdysozoa</taxon>
        <taxon>Nematoda</taxon>
        <taxon>Chromadorea</taxon>
        <taxon>Rhabditida</taxon>
        <taxon>Spirurina</taxon>
        <taxon>Ascaridomorpha</taxon>
        <taxon>Ascaridoidea</taxon>
        <taxon>Toxocaridae</taxon>
        <taxon>Toxocara</taxon>
    </lineage>
</organism>
<dbReference type="OrthoDB" id="5877983at2759"/>
<feature type="region of interest" description="Disordered" evidence="1">
    <location>
        <begin position="887"/>
        <end position="974"/>
    </location>
</feature>
<protein>
    <recommendedName>
        <fullName evidence="2">WH2 domain-containing protein</fullName>
    </recommendedName>
</protein>
<dbReference type="Pfam" id="PF02205">
    <property type="entry name" value="WH2"/>
    <property type="match status" value="2"/>
</dbReference>
<feature type="region of interest" description="Disordered" evidence="1">
    <location>
        <begin position="587"/>
        <end position="695"/>
    </location>
</feature>
<comment type="caution">
    <text evidence="3">The sequence shown here is derived from an EMBL/GenBank/DDBJ whole genome shotgun (WGS) entry which is preliminary data.</text>
</comment>
<feature type="region of interest" description="Disordered" evidence="1">
    <location>
        <begin position="57"/>
        <end position="109"/>
    </location>
</feature>
<feature type="compositionally biased region" description="Low complexity" evidence="1">
    <location>
        <begin position="156"/>
        <end position="166"/>
    </location>
</feature>
<evidence type="ECO:0000256" key="1">
    <source>
        <dbReference type="SAM" id="MobiDB-lite"/>
    </source>
</evidence>
<accession>A0A0B2UZW4</accession>
<feature type="compositionally biased region" description="Low complexity" evidence="1">
    <location>
        <begin position="603"/>
        <end position="618"/>
    </location>
</feature>
<feature type="region of interest" description="Disordered" evidence="1">
    <location>
        <begin position="822"/>
        <end position="859"/>
    </location>
</feature>
<dbReference type="EMBL" id="JPKZ01002484">
    <property type="protein sequence ID" value="KHN76601.1"/>
    <property type="molecule type" value="Genomic_DNA"/>
</dbReference>
<feature type="compositionally biased region" description="Polar residues" evidence="1">
    <location>
        <begin position="530"/>
        <end position="547"/>
    </location>
</feature>
<proteinExistence type="predicted"/>
<feature type="compositionally biased region" description="Low complexity" evidence="1">
    <location>
        <begin position="357"/>
        <end position="380"/>
    </location>
</feature>
<keyword evidence="4" id="KW-1185">Reference proteome</keyword>
<feature type="compositionally biased region" description="Polar residues" evidence="1">
    <location>
        <begin position="848"/>
        <end position="859"/>
    </location>
</feature>
<gene>
    <name evidence="3" type="ORF">Tcan_05556</name>
</gene>
<reference evidence="3 4" key="1">
    <citation type="submission" date="2014-11" db="EMBL/GenBank/DDBJ databases">
        <title>Genetic blueprint of the zoonotic pathogen Toxocara canis.</title>
        <authorList>
            <person name="Zhu X.-Q."/>
            <person name="Korhonen P.K."/>
            <person name="Cai H."/>
            <person name="Young N.D."/>
            <person name="Nejsum P."/>
            <person name="von Samson-Himmelstjerna G."/>
            <person name="Boag P.R."/>
            <person name="Tan P."/>
            <person name="Li Q."/>
            <person name="Min J."/>
            <person name="Yang Y."/>
            <person name="Wang X."/>
            <person name="Fang X."/>
            <person name="Hall R.S."/>
            <person name="Hofmann A."/>
            <person name="Sternberg P.W."/>
            <person name="Jex A.R."/>
            <person name="Gasser R.B."/>
        </authorList>
    </citation>
    <scope>NUCLEOTIDE SEQUENCE [LARGE SCALE GENOMIC DNA]</scope>
    <source>
        <strain evidence="3">PN_DK_2014</strain>
    </source>
</reference>